<reference evidence="2 3" key="1">
    <citation type="submission" date="2019-07" db="EMBL/GenBank/DDBJ databases">
        <title>Analysis of the biochemical properties, biological activity and biotechnological potential of siderophores and biosurfactants produced by Antarctic psychrotolerant bacteria.</title>
        <authorList>
            <person name="Styczynski M."/>
            <person name="Krucon T."/>
            <person name="Decewicz P."/>
            <person name="Dziewit L."/>
        </authorList>
    </citation>
    <scope>NUCLEOTIDE SEQUENCE [LARGE SCALE GENOMIC DNA]</scope>
    <source>
        <strain evidence="2 3">ANT_H27</strain>
    </source>
</reference>
<protein>
    <recommendedName>
        <fullName evidence="4">DUF2213 domain-containing protein</fullName>
    </recommendedName>
</protein>
<evidence type="ECO:0000313" key="3">
    <source>
        <dbReference type="Proteomes" id="UP000323856"/>
    </source>
</evidence>
<accession>A0A5B0EQA0</accession>
<dbReference type="AlphaFoldDB" id="A0A5B0EQA0"/>
<dbReference type="Proteomes" id="UP000323856">
    <property type="component" value="Unassembled WGS sequence"/>
</dbReference>
<gene>
    <name evidence="2" type="ORF">FQ154_01650</name>
</gene>
<comment type="caution">
    <text evidence="2">The sequence shown here is derived from an EMBL/GenBank/DDBJ whole genome shotgun (WGS) entry which is preliminary data.</text>
</comment>
<name>A0A5B0EQA0_9MICC</name>
<evidence type="ECO:0008006" key="4">
    <source>
        <dbReference type="Google" id="ProtNLM"/>
    </source>
</evidence>
<organism evidence="2 3">
    <name type="scientific">Paeniglutamicibacter gangotriensis</name>
    <dbReference type="NCBI Taxonomy" id="254787"/>
    <lineage>
        <taxon>Bacteria</taxon>
        <taxon>Bacillati</taxon>
        <taxon>Actinomycetota</taxon>
        <taxon>Actinomycetes</taxon>
        <taxon>Micrococcales</taxon>
        <taxon>Micrococcaceae</taxon>
        <taxon>Paeniglutamicibacter</taxon>
    </lineage>
</organism>
<proteinExistence type="predicted"/>
<dbReference type="EMBL" id="VOBL01000001">
    <property type="protein sequence ID" value="KAA0979890.1"/>
    <property type="molecule type" value="Genomic_DNA"/>
</dbReference>
<evidence type="ECO:0000256" key="1">
    <source>
        <dbReference type="SAM" id="Coils"/>
    </source>
</evidence>
<dbReference type="OrthoDB" id="3444499at2"/>
<keyword evidence="1" id="KW-0175">Coiled coil</keyword>
<sequence>MSTLIKEAATATRTGPGRVKLVLLTPGKGSSGTYTPEVIQQAATDRVWRRGSQSHINHDTAAERMERPEGNLRNLVGILDEDPYVDTDGALVAEAIIGSAWRDFVDDFKDHIGASIVASAEVSESKDGRIIERLIPSPFNRCDLVTIAGRGGRIAEVIEAAKVIEARSVVTETMANDVEQYLRAAVRDAHRDDEDYAWLQDYDDTNVYFEKLGKIHRQAYSLDGVNVTLSGEPVEVRRRVEYDPINSPATPAGVTEKKEAATMATTQIEEAELATLRESASRAATVEAELAEARTLLAEAETARTKATAEAIVAEAFGDTEAKVTRAALITAALAAEAFDADKLRADATEAAAEIAVTHGAGTPRGVGETAKVTESGKTITSESIVSALHGKAA</sequence>
<dbReference type="RefSeq" id="WP_149618436.1">
    <property type="nucleotide sequence ID" value="NZ_VOBL01000001.1"/>
</dbReference>
<evidence type="ECO:0000313" key="2">
    <source>
        <dbReference type="EMBL" id="KAA0979890.1"/>
    </source>
</evidence>
<feature type="coiled-coil region" evidence="1">
    <location>
        <begin position="283"/>
        <end position="310"/>
    </location>
</feature>